<evidence type="ECO:0000313" key="6">
    <source>
        <dbReference type="EnsemblMetazoa" id="CLYHEMP021331.1"/>
    </source>
</evidence>
<proteinExistence type="predicted"/>
<accession>A0A7M5XD52</accession>
<evidence type="ECO:0000256" key="5">
    <source>
        <dbReference type="SAM" id="Phobius"/>
    </source>
</evidence>
<organism evidence="6 7">
    <name type="scientific">Clytia hemisphaerica</name>
    <dbReference type="NCBI Taxonomy" id="252671"/>
    <lineage>
        <taxon>Eukaryota</taxon>
        <taxon>Metazoa</taxon>
        <taxon>Cnidaria</taxon>
        <taxon>Hydrozoa</taxon>
        <taxon>Hydroidolina</taxon>
        <taxon>Leptothecata</taxon>
        <taxon>Obeliida</taxon>
        <taxon>Clytiidae</taxon>
        <taxon>Clytia</taxon>
    </lineage>
</organism>
<dbReference type="AlphaFoldDB" id="A0A7M5XD52"/>
<protein>
    <submittedName>
        <fullName evidence="6">Uncharacterized protein</fullName>
    </submittedName>
</protein>
<keyword evidence="7" id="KW-1185">Reference proteome</keyword>
<comment type="subcellular location">
    <subcellularLocation>
        <location evidence="1">Membrane</location>
        <topology evidence="1">Multi-pass membrane protein</topology>
    </subcellularLocation>
</comment>
<name>A0A7M5XD52_9CNID</name>
<feature type="transmembrane region" description="Helical" evidence="5">
    <location>
        <begin position="7"/>
        <end position="28"/>
    </location>
</feature>
<dbReference type="GO" id="GO:0005886">
    <property type="term" value="C:plasma membrane"/>
    <property type="evidence" value="ECO:0007669"/>
    <property type="project" value="TreeGrafter"/>
</dbReference>
<dbReference type="PANTHER" id="PTHR10671">
    <property type="entry name" value="EPITHELIAL MEMBRANE PROTEIN-RELATED"/>
    <property type="match status" value="1"/>
</dbReference>
<keyword evidence="2 5" id="KW-0812">Transmembrane</keyword>
<keyword evidence="4 5" id="KW-0472">Membrane</keyword>
<dbReference type="Pfam" id="PF00822">
    <property type="entry name" value="PMP22_Claudin"/>
    <property type="match status" value="1"/>
</dbReference>
<feature type="transmembrane region" description="Helical" evidence="5">
    <location>
        <begin position="156"/>
        <end position="177"/>
    </location>
</feature>
<dbReference type="PANTHER" id="PTHR10671:SF108">
    <property type="entry name" value="CLAUDIN FAMILY PROTEIN-RELATED"/>
    <property type="match status" value="1"/>
</dbReference>
<evidence type="ECO:0000256" key="1">
    <source>
        <dbReference type="ARBA" id="ARBA00004141"/>
    </source>
</evidence>
<dbReference type="InterPro" id="IPR004031">
    <property type="entry name" value="PMP22/EMP/MP20/Claudin"/>
</dbReference>
<dbReference type="RefSeq" id="XP_066933127.1">
    <property type="nucleotide sequence ID" value="XM_067077026.1"/>
</dbReference>
<sequence length="179" mass="20561">MSIKTVVTYSCIIFSIIILIISLATNYWHEYEIPDGKTPLTVTYFNVGLFEKCTEIHYRWGWHNTTVEDLGCEDYEPPLSLDDWEMRRDTLVVMFVLAVIFTLISFIFITVYCATGKYYFPVGRTAICFILAAICVMIGLIVYTNTFINHDVAFSWSYGAGWSAIAMYIITTILIYADK</sequence>
<feature type="transmembrane region" description="Helical" evidence="5">
    <location>
        <begin position="126"/>
        <end position="144"/>
    </location>
</feature>
<evidence type="ECO:0000256" key="3">
    <source>
        <dbReference type="ARBA" id="ARBA00022989"/>
    </source>
</evidence>
<dbReference type="InterPro" id="IPR050579">
    <property type="entry name" value="PMP-22/EMP/MP20-like"/>
</dbReference>
<keyword evidence="3 5" id="KW-1133">Transmembrane helix</keyword>
<evidence type="ECO:0000256" key="2">
    <source>
        <dbReference type="ARBA" id="ARBA00022692"/>
    </source>
</evidence>
<dbReference type="Proteomes" id="UP000594262">
    <property type="component" value="Unplaced"/>
</dbReference>
<dbReference type="EnsemblMetazoa" id="CLYHEMT021331.1">
    <property type="protein sequence ID" value="CLYHEMP021331.1"/>
    <property type="gene ID" value="CLYHEMG021331"/>
</dbReference>
<evidence type="ECO:0000256" key="4">
    <source>
        <dbReference type="ARBA" id="ARBA00023136"/>
    </source>
</evidence>
<feature type="transmembrane region" description="Helical" evidence="5">
    <location>
        <begin position="91"/>
        <end position="114"/>
    </location>
</feature>
<dbReference type="GeneID" id="136820800"/>
<dbReference type="Gene3D" id="1.20.140.150">
    <property type="match status" value="1"/>
</dbReference>
<dbReference type="OrthoDB" id="5967271at2759"/>
<evidence type="ECO:0000313" key="7">
    <source>
        <dbReference type="Proteomes" id="UP000594262"/>
    </source>
</evidence>
<reference evidence="6" key="1">
    <citation type="submission" date="2021-01" db="UniProtKB">
        <authorList>
            <consortium name="EnsemblMetazoa"/>
        </authorList>
    </citation>
    <scope>IDENTIFICATION</scope>
</reference>